<feature type="non-terminal residue" evidence="1">
    <location>
        <position position="1"/>
    </location>
</feature>
<dbReference type="InterPro" id="IPR035979">
    <property type="entry name" value="RBD_domain_sf"/>
</dbReference>
<dbReference type="AlphaFoldDB" id="A0A1J7JHG0"/>
<evidence type="ECO:0008006" key="3">
    <source>
        <dbReference type="Google" id="ProtNLM"/>
    </source>
</evidence>
<sequence length="196" mass="22066">GNIFLDANRSADIPEDENCSLFITGLSSNANVHTLLEGVRDIGRVFAVHINTPDPWRGHLTCASKISFFDRPSAYRFFRRFSTHGFPIPAHPGFLGTVVWNRVRTPTIDKPAFHTRVLLISGPTRIVNSVALDPFFRSKRVFEVDEVIDHGSQGAWALVEFRFGSYRSQAEAAKMALERELPEQVRVELGRDPCDL</sequence>
<accession>A0A1J7JHG0</accession>
<dbReference type="InParanoid" id="A0A1J7JHG0"/>
<dbReference type="EMBL" id="KV875098">
    <property type="protein sequence ID" value="OIW28724.1"/>
    <property type="molecule type" value="Genomic_DNA"/>
</dbReference>
<evidence type="ECO:0000313" key="1">
    <source>
        <dbReference type="EMBL" id="OIW28724.1"/>
    </source>
</evidence>
<dbReference type="Proteomes" id="UP000182658">
    <property type="component" value="Unassembled WGS sequence"/>
</dbReference>
<gene>
    <name evidence="1" type="ORF">CONLIGDRAFT_703825</name>
</gene>
<dbReference type="GO" id="GO:0003676">
    <property type="term" value="F:nucleic acid binding"/>
    <property type="evidence" value="ECO:0007669"/>
    <property type="project" value="InterPro"/>
</dbReference>
<reference evidence="1 2" key="1">
    <citation type="submission" date="2016-10" db="EMBL/GenBank/DDBJ databases">
        <title>Draft genome sequence of Coniochaeta ligniaria NRRL30616, a lignocellulolytic fungus for bioabatement of inhibitors in plant biomass hydrolysates.</title>
        <authorList>
            <consortium name="DOE Joint Genome Institute"/>
            <person name="Jimenez D.J."/>
            <person name="Hector R.E."/>
            <person name="Riley R."/>
            <person name="Sun H."/>
            <person name="Grigoriev I.V."/>
            <person name="Van Elsas J.D."/>
            <person name="Nichols N.N."/>
        </authorList>
    </citation>
    <scope>NUCLEOTIDE SEQUENCE [LARGE SCALE GENOMIC DNA]</scope>
    <source>
        <strain evidence="1 2">NRRL 30616</strain>
    </source>
</reference>
<dbReference type="SUPFAM" id="SSF54928">
    <property type="entry name" value="RNA-binding domain, RBD"/>
    <property type="match status" value="1"/>
</dbReference>
<proteinExistence type="predicted"/>
<evidence type="ECO:0000313" key="2">
    <source>
        <dbReference type="Proteomes" id="UP000182658"/>
    </source>
</evidence>
<protein>
    <recommendedName>
        <fullName evidence="3">RRM domain-containing protein</fullName>
    </recommendedName>
</protein>
<keyword evidence="2" id="KW-1185">Reference proteome</keyword>
<organism evidence="1 2">
    <name type="scientific">Coniochaeta ligniaria NRRL 30616</name>
    <dbReference type="NCBI Taxonomy" id="1408157"/>
    <lineage>
        <taxon>Eukaryota</taxon>
        <taxon>Fungi</taxon>
        <taxon>Dikarya</taxon>
        <taxon>Ascomycota</taxon>
        <taxon>Pezizomycotina</taxon>
        <taxon>Sordariomycetes</taxon>
        <taxon>Sordariomycetidae</taxon>
        <taxon>Coniochaetales</taxon>
        <taxon>Coniochaetaceae</taxon>
        <taxon>Coniochaeta</taxon>
    </lineage>
</organism>
<dbReference type="OrthoDB" id="3508416at2759"/>
<name>A0A1J7JHG0_9PEZI</name>